<feature type="transmembrane region" description="Helical" evidence="1">
    <location>
        <begin position="12"/>
        <end position="31"/>
    </location>
</feature>
<dbReference type="RefSeq" id="WP_045979721.1">
    <property type="nucleotide sequence ID" value="NZ_PNCF01000034.1"/>
</dbReference>
<dbReference type="OrthoDB" id="6305097at2"/>
<accession>A0A0F4PSC7</accession>
<evidence type="ECO:0000313" key="2">
    <source>
        <dbReference type="EMBL" id="KJY98014.1"/>
    </source>
</evidence>
<gene>
    <name evidence="2" type="ORF">TW72_14265</name>
</gene>
<proteinExistence type="predicted"/>
<keyword evidence="1" id="KW-1133">Transmembrane helix</keyword>
<keyword evidence="3" id="KW-1185">Reference proteome</keyword>
<keyword evidence="1" id="KW-0812">Transmembrane</keyword>
<name>A0A0F4PSC7_9GAMM</name>
<reference evidence="2 3" key="1">
    <citation type="journal article" date="2015" name="BMC Genomics">
        <title>Genome mining reveals unlocked bioactive potential of marine Gram-negative bacteria.</title>
        <authorList>
            <person name="Machado H."/>
            <person name="Sonnenschein E.C."/>
            <person name="Melchiorsen J."/>
            <person name="Gram L."/>
        </authorList>
    </citation>
    <scope>NUCLEOTIDE SEQUENCE [LARGE SCALE GENOMIC DNA]</scope>
    <source>
        <strain evidence="2 3">S3137</strain>
    </source>
</reference>
<evidence type="ECO:0000256" key="1">
    <source>
        <dbReference type="SAM" id="Phobius"/>
    </source>
</evidence>
<keyword evidence="1" id="KW-0472">Membrane</keyword>
<dbReference type="PATRIC" id="fig|151081.8.peg.2379"/>
<sequence length="147" mass="16523">MKVVNAARAVDVMLAKYTLLALPVVALIMILTLSWPWLTLIIGGGYLVALSSCLYRLTALFRTRNPISNFIHRQQGQLRVCSLAGVYDLHGPWQSIPLHNIRHIRVYDHRMCIVTSNSECELSLVATRDALLAYMRAIMADTQVDIT</sequence>
<dbReference type="AlphaFoldDB" id="A0A0F4PSC7"/>
<dbReference type="eggNOG" id="ENOG50300AY">
    <property type="taxonomic scope" value="Bacteria"/>
</dbReference>
<evidence type="ECO:0000313" key="3">
    <source>
        <dbReference type="Proteomes" id="UP000033664"/>
    </source>
</evidence>
<organism evidence="2 3">
    <name type="scientific">Pseudoalteromonas ruthenica</name>
    <dbReference type="NCBI Taxonomy" id="151081"/>
    <lineage>
        <taxon>Bacteria</taxon>
        <taxon>Pseudomonadati</taxon>
        <taxon>Pseudomonadota</taxon>
        <taxon>Gammaproteobacteria</taxon>
        <taxon>Alteromonadales</taxon>
        <taxon>Pseudoalteromonadaceae</taxon>
        <taxon>Pseudoalteromonas</taxon>
    </lineage>
</organism>
<dbReference type="EMBL" id="JXXZ01000011">
    <property type="protein sequence ID" value="KJY98014.1"/>
    <property type="molecule type" value="Genomic_DNA"/>
</dbReference>
<comment type="caution">
    <text evidence="2">The sequence shown here is derived from an EMBL/GenBank/DDBJ whole genome shotgun (WGS) entry which is preliminary data.</text>
</comment>
<protein>
    <submittedName>
        <fullName evidence="2">Uncharacterized protein</fullName>
    </submittedName>
</protein>
<feature type="transmembrane region" description="Helical" evidence="1">
    <location>
        <begin position="37"/>
        <end position="57"/>
    </location>
</feature>
<dbReference type="Proteomes" id="UP000033664">
    <property type="component" value="Unassembled WGS sequence"/>
</dbReference>